<feature type="domain" description="CAND6/7 N-terminal" evidence="1">
    <location>
        <begin position="5"/>
        <end position="50"/>
    </location>
</feature>
<dbReference type="Proteomes" id="UP000008694">
    <property type="component" value="Unassembled WGS sequence"/>
</dbReference>
<dbReference type="AlphaFoldDB" id="D7MX57"/>
<evidence type="ECO:0000313" key="3">
    <source>
        <dbReference type="Proteomes" id="UP000008694"/>
    </source>
</evidence>
<keyword evidence="3" id="KW-1185">Reference proteome</keyword>
<organism evidence="3">
    <name type="scientific">Arabidopsis lyrata subsp. lyrata</name>
    <name type="common">Lyre-leaved rock-cress</name>
    <dbReference type="NCBI Taxonomy" id="81972"/>
    <lineage>
        <taxon>Eukaryota</taxon>
        <taxon>Viridiplantae</taxon>
        <taxon>Streptophyta</taxon>
        <taxon>Embryophyta</taxon>
        <taxon>Tracheophyta</taxon>
        <taxon>Spermatophyta</taxon>
        <taxon>Magnoliopsida</taxon>
        <taxon>eudicotyledons</taxon>
        <taxon>Gunneridae</taxon>
        <taxon>Pentapetalae</taxon>
        <taxon>rosids</taxon>
        <taxon>malvids</taxon>
        <taxon>Brassicales</taxon>
        <taxon>Brassicaceae</taxon>
        <taxon>Camelineae</taxon>
        <taxon>Arabidopsis</taxon>
    </lineage>
</organism>
<dbReference type="eggNOG" id="KOG2569">
    <property type="taxonomic scope" value="Eukaryota"/>
</dbReference>
<dbReference type="InterPro" id="IPR054103">
    <property type="entry name" value="CAND6-7_N"/>
</dbReference>
<dbReference type="EMBL" id="GL348919">
    <property type="protein sequence ID" value="EFH38877.1"/>
    <property type="molecule type" value="Genomic_DNA"/>
</dbReference>
<gene>
    <name evidence="2" type="ORF">ARALYDRAFT_920480</name>
</gene>
<reference evidence="3" key="1">
    <citation type="journal article" date="2011" name="Nat. Genet.">
        <title>The Arabidopsis lyrata genome sequence and the basis of rapid genome size change.</title>
        <authorList>
            <person name="Hu T.T."/>
            <person name="Pattyn P."/>
            <person name="Bakker E.G."/>
            <person name="Cao J."/>
            <person name="Cheng J.-F."/>
            <person name="Clark R.M."/>
            <person name="Fahlgren N."/>
            <person name="Fawcett J.A."/>
            <person name="Grimwood J."/>
            <person name="Gundlach H."/>
            <person name="Haberer G."/>
            <person name="Hollister J.D."/>
            <person name="Ossowski S."/>
            <person name="Ottilar R.P."/>
            <person name="Salamov A.A."/>
            <person name="Schneeberger K."/>
            <person name="Spannagl M."/>
            <person name="Wang X."/>
            <person name="Yang L."/>
            <person name="Nasrallah M.E."/>
            <person name="Bergelson J."/>
            <person name="Carrington J.C."/>
            <person name="Gaut B.S."/>
            <person name="Schmutz J."/>
            <person name="Mayer K.F.X."/>
            <person name="Van de Peer Y."/>
            <person name="Grigoriev I.V."/>
            <person name="Nordborg M."/>
            <person name="Weigel D."/>
            <person name="Guo Y.-L."/>
        </authorList>
    </citation>
    <scope>NUCLEOTIDE SEQUENCE [LARGE SCALE GENOMIC DNA]</scope>
    <source>
        <strain evidence="3">cv. MN47</strain>
    </source>
</reference>
<proteinExistence type="predicted"/>
<sequence>MRTMIPSSPCRIIPLDEFGFTHIGRLELDASKISLSNPNPDLDLSKVGFFRDAWVHV</sequence>
<evidence type="ECO:0000259" key="1">
    <source>
        <dbReference type="Pfam" id="PF21904"/>
    </source>
</evidence>
<accession>D7MX57</accession>
<dbReference type="Gramene" id="scaffold_28500003.1">
    <property type="protein sequence ID" value="scaffold_28500003.1"/>
    <property type="gene ID" value="scaffold_28500003.1"/>
</dbReference>
<dbReference type="STRING" id="81972.D7MX57"/>
<name>D7MX57_ARALL</name>
<dbReference type="HOGENOM" id="CLU_2999203_0_0_1"/>
<protein>
    <recommendedName>
        <fullName evidence="1">CAND6/7 N-terminal domain-containing protein</fullName>
    </recommendedName>
</protein>
<evidence type="ECO:0000313" key="2">
    <source>
        <dbReference type="EMBL" id="EFH38877.1"/>
    </source>
</evidence>
<dbReference type="Pfam" id="PF21904">
    <property type="entry name" value="CAND6-7_N"/>
    <property type="match status" value="1"/>
</dbReference>